<reference evidence="2 3" key="1">
    <citation type="submission" date="2015-04" db="EMBL/GenBank/DDBJ databases">
        <authorList>
            <person name="Syromyatnikov M.Y."/>
            <person name="Popov V.N."/>
        </authorList>
    </citation>
    <scope>NUCLEOTIDE SEQUENCE [LARGE SCALE GENOMIC DNA]</scope>
</reference>
<proteinExistence type="predicted"/>
<dbReference type="PANTHER" id="PTHR23322">
    <property type="entry name" value="FAS-ASSOCIATED PROTEIN"/>
    <property type="match status" value="1"/>
</dbReference>
<dbReference type="EMBL" id="CVRI01000008">
    <property type="protein sequence ID" value="CRK88505.1"/>
    <property type="molecule type" value="Genomic_DNA"/>
</dbReference>
<dbReference type="OrthoDB" id="270602at2759"/>
<feature type="region of interest" description="Disordered" evidence="1">
    <location>
        <begin position="262"/>
        <end position="350"/>
    </location>
</feature>
<gene>
    <name evidence="2" type="ORF">CLUMA_CG002198</name>
</gene>
<organism evidence="2 3">
    <name type="scientific">Clunio marinus</name>
    <dbReference type="NCBI Taxonomy" id="568069"/>
    <lineage>
        <taxon>Eukaryota</taxon>
        <taxon>Metazoa</taxon>
        <taxon>Ecdysozoa</taxon>
        <taxon>Arthropoda</taxon>
        <taxon>Hexapoda</taxon>
        <taxon>Insecta</taxon>
        <taxon>Pterygota</taxon>
        <taxon>Neoptera</taxon>
        <taxon>Endopterygota</taxon>
        <taxon>Diptera</taxon>
        <taxon>Nematocera</taxon>
        <taxon>Chironomoidea</taxon>
        <taxon>Chironomidae</taxon>
        <taxon>Clunio</taxon>
    </lineage>
</organism>
<name>A0A1J1HQL6_9DIPT</name>
<protein>
    <submittedName>
        <fullName evidence="2">CLUMA_CG002198, isoform A</fullName>
    </submittedName>
</protein>
<dbReference type="Pfam" id="PF14555">
    <property type="entry name" value="UBA_4"/>
    <property type="match status" value="1"/>
</dbReference>
<evidence type="ECO:0000313" key="2">
    <source>
        <dbReference type="EMBL" id="CRK88505.1"/>
    </source>
</evidence>
<dbReference type="InterPro" id="IPR036249">
    <property type="entry name" value="Thioredoxin-like_sf"/>
</dbReference>
<dbReference type="InterPro" id="IPR050730">
    <property type="entry name" value="UBX_domain-protein"/>
</dbReference>
<dbReference type="Proteomes" id="UP000183832">
    <property type="component" value="Unassembled WGS sequence"/>
</dbReference>
<feature type="compositionally biased region" description="Low complexity" evidence="1">
    <location>
        <begin position="278"/>
        <end position="313"/>
    </location>
</feature>
<dbReference type="CDD" id="cd14273">
    <property type="entry name" value="UBA_TAP-C_like"/>
    <property type="match status" value="1"/>
</dbReference>
<dbReference type="Gene3D" id="1.10.8.10">
    <property type="entry name" value="DNA helicase RuvA subunit, C-terminal domain"/>
    <property type="match status" value="1"/>
</dbReference>
<dbReference type="GO" id="GO:0043130">
    <property type="term" value="F:ubiquitin binding"/>
    <property type="evidence" value="ECO:0007669"/>
    <property type="project" value="TreeGrafter"/>
</dbReference>
<dbReference type="PANTHER" id="PTHR23322:SF6">
    <property type="entry name" value="UBX DOMAIN-CONTAINING PROTEIN 7"/>
    <property type="match status" value="1"/>
</dbReference>
<dbReference type="GO" id="GO:0005634">
    <property type="term" value="C:nucleus"/>
    <property type="evidence" value="ECO:0007669"/>
    <property type="project" value="TreeGrafter"/>
</dbReference>
<feature type="compositionally biased region" description="Basic and acidic residues" evidence="1">
    <location>
        <begin position="338"/>
        <end position="350"/>
    </location>
</feature>
<evidence type="ECO:0000313" key="3">
    <source>
        <dbReference type="Proteomes" id="UP000183832"/>
    </source>
</evidence>
<dbReference type="AlphaFoldDB" id="A0A1J1HQL6"/>
<sequence length="443" mass="50972">MENEENVLGFMELTNLNSIEEAQRYLTAAGNNLELAIQNYYDANQSFFPQEFQEPEVPVNFAQQNIEPEEEEVRPALPREYSQIVEEESIRHVQLNRVKRQFSSSFRDLKKETEIQENLASGIASKKKCIEDLYRNPIDITFNLDLPTAKLVGQKQGKWIILLINDESFQSFCFNRDIFNTDDRIKSIIKKNFILLRKNSGCDESLRIMRNYNLIDHTIPIFLVIDSLTGELKKNFGDTKNVTFKEIKKELKKYSTSSENQLQYNSDAAVDSDEDESFPSLQFPSYSSSSSSSSNKKVTFTSTSSSKPQTQTKPLKEDSDSEESFASLNSDDVNSDNEEAKVLDSDDKLLNNETETQTNIMLKLQDSSLNFKYPSKRTVRHLINYIYRNYLVQTGIYDDPRKRFVLLSKVHNKCITSLDQSLNLEESNIHPSCVLLHNTIGKE</sequence>
<accession>A0A1J1HQL6</accession>
<dbReference type="Gene3D" id="3.40.30.10">
    <property type="entry name" value="Glutaredoxin"/>
    <property type="match status" value="1"/>
</dbReference>
<keyword evidence="3" id="KW-1185">Reference proteome</keyword>
<dbReference type="Pfam" id="PF13899">
    <property type="entry name" value="Thioredoxin_7"/>
    <property type="match status" value="1"/>
</dbReference>
<evidence type="ECO:0000256" key="1">
    <source>
        <dbReference type="SAM" id="MobiDB-lite"/>
    </source>
</evidence>
<dbReference type="SUPFAM" id="SSF52833">
    <property type="entry name" value="Thioredoxin-like"/>
    <property type="match status" value="1"/>
</dbReference>
<dbReference type="GO" id="GO:0043161">
    <property type="term" value="P:proteasome-mediated ubiquitin-dependent protein catabolic process"/>
    <property type="evidence" value="ECO:0007669"/>
    <property type="project" value="TreeGrafter"/>
</dbReference>
<dbReference type="STRING" id="568069.A0A1J1HQL6"/>